<sequence>MSSPIMTPTDRRGISIREFCQRYGISERTFFRLDDRGEAPKTIRIGRRRLILEETAQAWLRAREA</sequence>
<organism evidence="1 2">
    <name type="scientific">Azospirillum brasilense</name>
    <dbReference type="NCBI Taxonomy" id="192"/>
    <lineage>
        <taxon>Bacteria</taxon>
        <taxon>Pseudomonadati</taxon>
        <taxon>Pseudomonadota</taxon>
        <taxon>Alphaproteobacteria</taxon>
        <taxon>Rhodospirillales</taxon>
        <taxon>Azospirillaceae</taxon>
        <taxon>Azospirillum</taxon>
    </lineage>
</organism>
<protein>
    <recommendedName>
        <fullName evidence="3">AlpA family transcriptional regulator</fullName>
    </recommendedName>
</protein>
<accession>A0A6L3B643</accession>
<dbReference type="Proteomes" id="UP000476837">
    <property type="component" value="Unassembled WGS sequence"/>
</dbReference>
<dbReference type="RefSeq" id="WP_149163174.1">
    <property type="nucleotide sequence ID" value="NZ_QOKV01000001.1"/>
</dbReference>
<comment type="caution">
    <text evidence="1">The sequence shown here is derived from an EMBL/GenBank/DDBJ whole genome shotgun (WGS) entry which is preliminary data.</text>
</comment>
<proteinExistence type="predicted"/>
<dbReference type="AlphaFoldDB" id="A0A6L3B643"/>
<evidence type="ECO:0000313" key="2">
    <source>
        <dbReference type="Proteomes" id="UP000476837"/>
    </source>
</evidence>
<dbReference type="EMBL" id="QOKV01000001">
    <property type="protein sequence ID" value="KAA0688478.1"/>
    <property type="molecule type" value="Genomic_DNA"/>
</dbReference>
<dbReference type="SUPFAM" id="SSF46955">
    <property type="entry name" value="Putative DNA-binding domain"/>
    <property type="match status" value="1"/>
</dbReference>
<evidence type="ECO:0000313" key="1">
    <source>
        <dbReference type="EMBL" id="KAA0688478.1"/>
    </source>
</evidence>
<evidence type="ECO:0008006" key="3">
    <source>
        <dbReference type="Google" id="ProtNLM"/>
    </source>
</evidence>
<reference evidence="1 2" key="1">
    <citation type="submission" date="2018-07" db="EMBL/GenBank/DDBJ databases">
        <title>Genome sequence of Roseomonas fauriae ATCC 49958.</title>
        <authorList>
            <person name="Sant'Anna F.H."/>
            <person name="Baldani J.I."/>
            <person name="Zilli J.E."/>
            <person name="Reis V.M."/>
            <person name="Hartmann A."/>
            <person name="Cruz L."/>
            <person name="de Souza E.M."/>
            <person name="de Oliveira Pedrosa F."/>
            <person name="Passaglia L.M.P."/>
        </authorList>
    </citation>
    <scope>NUCLEOTIDE SEQUENCE [LARGE SCALE GENOMIC DNA]</scope>
    <source>
        <strain evidence="1 2">ATCC 49958</strain>
    </source>
</reference>
<gene>
    <name evidence="1" type="ORF">DS837_01745</name>
</gene>
<dbReference type="InterPro" id="IPR009061">
    <property type="entry name" value="DNA-bd_dom_put_sf"/>
</dbReference>
<name>A0A6L3B643_AZOBR</name>